<dbReference type="Proteomes" id="UP000600101">
    <property type="component" value="Unassembled WGS sequence"/>
</dbReference>
<evidence type="ECO:0000313" key="1">
    <source>
        <dbReference type="EMBL" id="MBC4018098.1"/>
    </source>
</evidence>
<dbReference type="RefSeq" id="WP_186772853.1">
    <property type="nucleotide sequence ID" value="NZ_JACOMF010000042.1"/>
</dbReference>
<proteinExistence type="predicted"/>
<accession>A0A9X0R3D1</accession>
<protein>
    <submittedName>
        <fullName evidence="1">Uncharacterized protein</fullName>
    </submittedName>
</protein>
<dbReference type="EMBL" id="JACOMF010000042">
    <property type="protein sequence ID" value="MBC4018098.1"/>
    <property type="molecule type" value="Genomic_DNA"/>
</dbReference>
<sequence length="113" mass="12241">MAEPPTTGMEIAEMKRLLGLSREAPLGCAIGGGDDRTIALLRINRVKAPKAVLKDLEEQFSELANPRFGTVQAMPDGNARTVRFVLNKPSSGLSRKLVKTLKGAGYSKVELEF</sequence>
<keyword evidence="2" id="KW-1185">Reference proteome</keyword>
<comment type="caution">
    <text evidence="1">The sequence shown here is derived from an EMBL/GenBank/DDBJ whole genome shotgun (WGS) entry which is preliminary data.</text>
</comment>
<reference evidence="1" key="1">
    <citation type="submission" date="2020-08" db="EMBL/GenBank/DDBJ databases">
        <authorList>
            <person name="Hu Y."/>
            <person name="Nguyen S.V."/>
            <person name="Li F."/>
            <person name="Fanning S."/>
        </authorList>
    </citation>
    <scope>NUCLEOTIDE SEQUENCE</scope>
    <source>
        <strain evidence="1">SYSU D8009</strain>
    </source>
</reference>
<name>A0A9X0R3D1_9PROT</name>
<organism evidence="1 2">
    <name type="scientific">Siccirubricoccus deserti</name>
    <dbReference type="NCBI Taxonomy" id="2013562"/>
    <lineage>
        <taxon>Bacteria</taxon>
        <taxon>Pseudomonadati</taxon>
        <taxon>Pseudomonadota</taxon>
        <taxon>Alphaproteobacteria</taxon>
        <taxon>Acetobacterales</taxon>
        <taxon>Roseomonadaceae</taxon>
        <taxon>Siccirubricoccus</taxon>
    </lineage>
</organism>
<evidence type="ECO:0000313" key="2">
    <source>
        <dbReference type="Proteomes" id="UP000600101"/>
    </source>
</evidence>
<dbReference type="AlphaFoldDB" id="A0A9X0R3D1"/>
<gene>
    <name evidence="1" type="ORF">H7965_22645</name>
</gene>